<dbReference type="InterPro" id="IPR022634">
    <property type="entry name" value="DNA_polIII_beta_N"/>
</dbReference>
<proteinExistence type="inferred from homology"/>
<keyword evidence="6" id="KW-0235">DNA replication</keyword>
<evidence type="ECO:0000256" key="7">
    <source>
        <dbReference type="ARBA" id="ARBA00022932"/>
    </source>
</evidence>
<evidence type="ECO:0000256" key="8">
    <source>
        <dbReference type="ARBA" id="ARBA00023125"/>
    </source>
</evidence>
<comment type="subcellular location">
    <subcellularLocation>
        <location evidence="1">Cytoplasm</location>
    </subcellularLocation>
</comment>
<feature type="non-terminal residue" evidence="12">
    <location>
        <position position="1"/>
    </location>
</feature>
<dbReference type="NCBIfam" id="TIGR00663">
    <property type="entry name" value="dnan"/>
    <property type="match status" value="1"/>
</dbReference>
<evidence type="ECO:0000259" key="11">
    <source>
        <dbReference type="Pfam" id="PF02768"/>
    </source>
</evidence>
<dbReference type="InterPro" id="IPR046938">
    <property type="entry name" value="DNA_clamp_sf"/>
</dbReference>
<evidence type="ECO:0000259" key="10">
    <source>
        <dbReference type="Pfam" id="PF02767"/>
    </source>
</evidence>
<dbReference type="GO" id="GO:0006271">
    <property type="term" value="P:DNA strand elongation involved in DNA replication"/>
    <property type="evidence" value="ECO:0007669"/>
    <property type="project" value="TreeGrafter"/>
</dbReference>
<protein>
    <recommendedName>
        <fullName evidence="13">DNA polymerase III beta sliding clamp central domain-containing protein</fullName>
    </recommendedName>
</protein>
<evidence type="ECO:0000256" key="4">
    <source>
        <dbReference type="ARBA" id="ARBA00022679"/>
    </source>
</evidence>
<dbReference type="SUPFAM" id="SSF55979">
    <property type="entry name" value="DNA clamp"/>
    <property type="match status" value="3"/>
</dbReference>
<dbReference type="CDD" id="cd00140">
    <property type="entry name" value="beta_clamp"/>
    <property type="match status" value="1"/>
</dbReference>
<dbReference type="Pfam" id="PF02767">
    <property type="entry name" value="DNA_pol3_beta_2"/>
    <property type="match status" value="1"/>
</dbReference>
<dbReference type="Gene3D" id="3.70.10.10">
    <property type="match status" value="1"/>
</dbReference>
<dbReference type="GO" id="GO:0003887">
    <property type="term" value="F:DNA-directed DNA polymerase activity"/>
    <property type="evidence" value="ECO:0007669"/>
    <property type="project" value="UniProtKB-KW"/>
</dbReference>
<evidence type="ECO:0000259" key="9">
    <source>
        <dbReference type="Pfam" id="PF00712"/>
    </source>
</evidence>
<keyword evidence="8" id="KW-0238">DNA-binding</keyword>
<evidence type="ECO:0000256" key="1">
    <source>
        <dbReference type="ARBA" id="ARBA00004496"/>
    </source>
</evidence>
<dbReference type="Pfam" id="PF02768">
    <property type="entry name" value="DNA_pol3_beta_3"/>
    <property type="match status" value="1"/>
</dbReference>
<keyword evidence="5" id="KW-0548">Nucleotidyltransferase</keyword>
<dbReference type="PANTHER" id="PTHR30478">
    <property type="entry name" value="DNA POLYMERASE III SUBUNIT BETA"/>
    <property type="match status" value="1"/>
</dbReference>
<dbReference type="InterPro" id="IPR001001">
    <property type="entry name" value="DNA_polIII_beta"/>
</dbReference>
<comment type="similarity">
    <text evidence="2">Belongs to the beta sliding clamp family.</text>
</comment>
<keyword evidence="7" id="KW-0239">DNA-directed DNA polymerase</keyword>
<dbReference type="AlphaFoldDB" id="A0A381RVS9"/>
<dbReference type="GO" id="GO:0008408">
    <property type="term" value="F:3'-5' exonuclease activity"/>
    <property type="evidence" value="ECO:0007669"/>
    <property type="project" value="InterPro"/>
</dbReference>
<dbReference type="GO" id="GO:0003677">
    <property type="term" value="F:DNA binding"/>
    <property type="evidence" value="ECO:0007669"/>
    <property type="project" value="UniProtKB-KW"/>
</dbReference>
<dbReference type="PIRSF" id="PIRSF000804">
    <property type="entry name" value="DNA_pol_III_b"/>
    <property type="match status" value="1"/>
</dbReference>
<feature type="domain" description="DNA polymerase III beta sliding clamp central" evidence="10">
    <location>
        <begin position="128"/>
        <end position="241"/>
    </location>
</feature>
<keyword evidence="3" id="KW-0963">Cytoplasm</keyword>
<reference evidence="12" key="1">
    <citation type="submission" date="2018-05" db="EMBL/GenBank/DDBJ databases">
        <authorList>
            <person name="Lanie J.A."/>
            <person name="Ng W.-L."/>
            <person name="Kazmierczak K.M."/>
            <person name="Andrzejewski T.M."/>
            <person name="Davidsen T.M."/>
            <person name="Wayne K.J."/>
            <person name="Tettelin H."/>
            <person name="Glass J.I."/>
            <person name="Rusch D."/>
            <person name="Podicherti R."/>
            <person name="Tsui H.-C.T."/>
            <person name="Winkler M.E."/>
        </authorList>
    </citation>
    <scope>NUCLEOTIDE SEQUENCE</scope>
</reference>
<name>A0A381RVS9_9ZZZZ</name>
<dbReference type="SMART" id="SM00480">
    <property type="entry name" value="POL3Bc"/>
    <property type="match status" value="1"/>
</dbReference>
<gene>
    <name evidence="12" type="ORF">METZ01_LOCUS48839</name>
</gene>
<dbReference type="InterPro" id="IPR022637">
    <property type="entry name" value="DNA_polIII_beta_cen"/>
</dbReference>
<evidence type="ECO:0000256" key="5">
    <source>
        <dbReference type="ARBA" id="ARBA00022695"/>
    </source>
</evidence>
<dbReference type="Gene3D" id="3.10.150.10">
    <property type="entry name" value="DNA Polymerase III, subunit A, domain 2"/>
    <property type="match status" value="1"/>
</dbReference>
<dbReference type="GO" id="GO:0009360">
    <property type="term" value="C:DNA polymerase III complex"/>
    <property type="evidence" value="ECO:0007669"/>
    <property type="project" value="InterPro"/>
</dbReference>
<evidence type="ECO:0008006" key="13">
    <source>
        <dbReference type="Google" id="ProtNLM"/>
    </source>
</evidence>
<evidence type="ECO:0000256" key="2">
    <source>
        <dbReference type="ARBA" id="ARBA00010752"/>
    </source>
</evidence>
<feature type="domain" description="DNA polymerase III beta sliding clamp C-terminal" evidence="11">
    <location>
        <begin position="244"/>
        <end position="360"/>
    </location>
</feature>
<organism evidence="12">
    <name type="scientific">marine metagenome</name>
    <dbReference type="NCBI Taxonomy" id="408172"/>
    <lineage>
        <taxon>unclassified sequences</taxon>
        <taxon>metagenomes</taxon>
        <taxon>ecological metagenomes</taxon>
    </lineage>
</organism>
<feature type="domain" description="DNA polymerase III beta sliding clamp N-terminal" evidence="9">
    <location>
        <begin position="2"/>
        <end position="118"/>
    </location>
</feature>
<dbReference type="InterPro" id="IPR022635">
    <property type="entry name" value="DNA_polIII_beta_C"/>
</dbReference>
<dbReference type="PANTHER" id="PTHR30478:SF0">
    <property type="entry name" value="BETA SLIDING CLAMP"/>
    <property type="match status" value="1"/>
</dbReference>
<evidence type="ECO:0000256" key="6">
    <source>
        <dbReference type="ARBA" id="ARBA00022705"/>
    </source>
</evidence>
<keyword evidence="4" id="KW-0808">Transferase</keyword>
<dbReference type="Pfam" id="PF00712">
    <property type="entry name" value="DNA_pol3_beta"/>
    <property type="match status" value="1"/>
</dbReference>
<sequence>VKFSTSKTELQQALQKLSKATPTRSTLPILGCVLLEASTEKTTLRATDLEITIQVEISVSLERAGSAALPIRTLLDITTELPETRLTLTVDEKNRAEIQTDSGIYDLMGKPADEFPATPDNQDTASIQISAELLKGVIDATSFAVSRDELKPALTGVLFRFGQNGLTAVSTDGHRLVKYTRTDFEQGNYIGDMIIPRKFLTFMSAQLSTGLIDLYVGKNHLTAKFGQDTVLTRLIDERFPDYENVIPKDNEKTLTVDKDVLLGAIRRVSIFSNKSTHQVALKLSKEECKITTEDPEKSSKAMESIPGEYDGDSLNIGYNADYLKDVVLHITGDKAVVKLNTSISAALFSSESTEENIDSLMLLMPIRLND</sequence>
<evidence type="ECO:0000313" key="12">
    <source>
        <dbReference type="EMBL" id="SUZ95985.1"/>
    </source>
</evidence>
<accession>A0A381RVS9</accession>
<evidence type="ECO:0000256" key="3">
    <source>
        <dbReference type="ARBA" id="ARBA00022490"/>
    </source>
</evidence>
<dbReference type="EMBL" id="UINC01002372">
    <property type="protein sequence ID" value="SUZ95985.1"/>
    <property type="molecule type" value="Genomic_DNA"/>
</dbReference>
<dbReference type="GO" id="GO:0005737">
    <property type="term" value="C:cytoplasm"/>
    <property type="evidence" value="ECO:0007669"/>
    <property type="project" value="UniProtKB-SubCell"/>
</dbReference>